<reference evidence="4" key="2">
    <citation type="submission" date="2014-06" db="EMBL/GenBank/DDBJ databases">
        <title>The complete genome of Blastobotrys (Arxula) adeninivorans LS3 - a yeast of biotechnological interest.</title>
        <authorList>
            <person name="Kunze G."/>
            <person name="Gaillardin C."/>
            <person name="Czernicka M."/>
            <person name="Durrens P."/>
            <person name="Martin T."/>
            <person name="Boer E."/>
            <person name="Gabaldon T."/>
            <person name="Cruz J."/>
            <person name="Talla E."/>
            <person name="Marck C."/>
            <person name="Goffeau A."/>
            <person name="Barbe V."/>
            <person name="Baret P."/>
            <person name="Baronian K."/>
            <person name="Beier S."/>
            <person name="Bleykasten C."/>
            <person name="Bode R."/>
            <person name="Casaregola S."/>
            <person name="Despons L."/>
            <person name="Fairhead C."/>
            <person name="Giersberg M."/>
            <person name="Gierski P."/>
            <person name="Hahnel U."/>
            <person name="Hartmann A."/>
            <person name="Jankowska D."/>
            <person name="Jubin C."/>
            <person name="Jung P."/>
            <person name="Lafontaine I."/>
            <person name="Leh-Louis V."/>
            <person name="Lemaire M."/>
            <person name="Marcet-Houben M."/>
            <person name="Mascher M."/>
            <person name="Morel G."/>
            <person name="Richard G.-F."/>
            <person name="Riechen J."/>
            <person name="Sacerdot C."/>
            <person name="Sarkar A."/>
            <person name="Savel G."/>
            <person name="Schacherer J."/>
            <person name="Sherman D."/>
            <person name="Straub M.-L."/>
            <person name="Stein N."/>
            <person name="Thierry A."/>
            <person name="Trautwein-Schult A."/>
            <person name="Westhof E."/>
            <person name="Worch S."/>
            <person name="Dujon B."/>
            <person name="Souciet J.-L."/>
            <person name="Wincker P."/>
            <person name="Scholz U."/>
            <person name="Neuveglise N."/>
        </authorList>
    </citation>
    <scope>NUCLEOTIDE SEQUENCE</scope>
    <source>
        <strain evidence="4">LS3</strain>
    </source>
</reference>
<protein>
    <submittedName>
        <fullName evidence="4">ARAD1C37884p</fullName>
    </submittedName>
</protein>
<organism evidence="4">
    <name type="scientific">Blastobotrys adeninivorans</name>
    <name type="common">Yeast</name>
    <name type="synonym">Arxula adeninivorans</name>
    <dbReference type="NCBI Taxonomy" id="409370"/>
    <lineage>
        <taxon>Eukaryota</taxon>
        <taxon>Fungi</taxon>
        <taxon>Dikarya</taxon>
        <taxon>Ascomycota</taxon>
        <taxon>Saccharomycotina</taxon>
        <taxon>Dipodascomycetes</taxon>
        <taxon>Dipodascales</taxon>
        <taxon>Trichomonascaceae</taxon>
        <taxon>Blastobotrys</taxon>
    </lineage>
</organism>
<gene>
    <name evidence="4" type="ORF">GNLVRS02_ARAD1C37884g</name>
</gene>
<evidence type="ECO:0000256" key="1">
    <source>
        <dbReference type="SAM" id="MobiDB-lite"/>
    </source>
</evidence>
<evidence type="ECO:0000313" key="4">
    <source>
        <dbReference type="EMBL" id="CDP35539.1"/>
    </source>
</evidence>
<feature type="region of interest" description="Disordered" evidence="1">
    <location>
        <begin position="20"/>
        <end position="43"/>
    </location>
</feature>
<dbReference type="GO" id="GO:0005794">
    <property type="term" value="C:Golgi apparatus"/>
    <property type="evidence" value="ECO:0007669"/>
    <property type="project" value="UniProtKB-ARBA"/>
</dbReference>
<dbReference type="InterPro" id="IPR016024">
    <property type="entry name" value="ARM-type_fold"/>
</dbReference>
<dbReference type="EMBL" id="HG937693">
    <property type="protein sequence ID" value="CDP35539.1"/>
    <property type="molecule type" value="Genomic_DNA"/>
</dbReference>
<dbReference type="InterPro" id="IPR032817">
    <property type="entry name" value="Mon2_C"/>
</dbReference>
<evidence type="ECO:0000259" key="2">
    <source>
        <dbReference type="Pfam" id="PF12783"/>
    </source>
</evidence>
<sequence length="1434" mass="161038">MQQLILFVFEKVVGQKQDPKVSDKDELAKEKSDDSSQHEQSHKIKIDNGSEILVTGAAYDAFRVLRDLCNLTEQQSPTFLTFKTLPETFGLELFESILTYYSELFHSHVALAFLLRTRLAPLLLRAFAEKKDFPVTVRVARILYLLIRRHLSIMQVECEVILSVLTHSLDPKNAPYWKRLLCMEVFQGVCAELPLVLDIFQEYDQVNDRRNVAQDFITAIKSMATENPAAIGLGSGPRSFTATDGLNGASLSEDSDDMKKVPGLSIKSSTVRVAEIDLLDKTDPPTVPESYLYYLALNCINSLADGILRFVTATYSTNGTSSASASETNLPQTDVNSITHINKLSVHEPMGAVRHQQVVKSFVNQCWSNILAIYTTYFCARMDDEVYNIIVKSIQGLAQACGIMLLEQPRDAYMLLLSNYALFNEDSATERSKPSRNILSVEGIVETIGGFREHRRASSQSAKAGSKVEDGKRELRPRNVACCKALINVGLAVGVSLGTSWLIIFRTLQIADTIIVNDKGPSSMQSPHWKIFWRVAHEFSSVDNLFKKMLTSSANYTDDGFSTLIYCICGISAQTLEIEWDEERKEAQTKFSDAIGSVLSGDPFFLFDILAELTSTNVDRFVSGQLHIGYLKYIIDFLLNVVQSRQLSVEIRERANATLEKIILDVSSTAAKNDNTDAVDGMQRTALTYLKTAALNIVKLRGDAVGVSSVSAEFEIHISLIHALNKILDHCGSKLNGCWDIVFDMMDMIFEPIDKIEGVPKASEYSGVLAKTGFEGLQLVCNDFLQLLPLECLFHLINILYQFCHQSLDLNISFTATSLFWTVSDHLRALQGTGDLNVPIENEEDLKRAVSSGEKDLYRLHGLWMFALLRLADISSDNRAQVRNGSVQIFFRTFDAHGSKLPPNVWKSCHNVVLPRIMGIRPAIGDSATPDVTEAWLETMELIITGVGTVYSTFMERFLRQDNFFALWDSLLSYFSELVACDQPKLSLSIYKALLTVLNCFVSGESNLTLPSDCLQKCWDFWTQQPVKRKDGEEKIIQEALVQLVQVYEPLYKLSNFSPSQEDAERATELLEKCMCFPVLPPYYSDSERLSPLQAEALKQVKSTSLSNAQESQMVFRLLSRVMRLALETVPSAGFAKGEPNSSSFVSLCYHSQKLILSRMDVIQKYRDELLQDGTIADLLDAVRVLLEKKFDSPAVKTLEGETEPLQLWQLSSKIFVGLLKVIITADLHEKLWSLITKCSVSILRSSRSPLQEVEEFEKFDISRYEEMISVIETSDQIPKEFWKTLVACLFDCSFLYTNKGQDLFKGCTIDELNNQEFNGSTQPLKSLPRRKVAYKCIDEMKRIPLARTEFTLRCGISLRQFASDQPLRGLAPLPIIHKKELAYLMKSLLGYGDIGPAKELYPLIVKCLSIAVNEKDLLGQLQGLLNNIHDTSR</sequence>
<name>A0A060T405_BLAAD</name>
<proteinExistence type="predicted"/>
<dbReference type="Pfam" id="PF16206">
    <property type="entry name" value="Mon2_C"/>
    <property type="match status" value="1"/>
</dbReference>
<dbReference type="Pfam" id="PF12783">
    <property type="entry name" value="Sec7-like_HUS"/>
    <property type="match status" value="1"/>
</dbReference>
<reference evidence="4" key="1">
    <citation type="submission" date="2014-02" db="EMBL/GenBank/DDBJ databases">
        <authorList>
            <person name="Genoscope - CEA"/>
        </authorList>
    </citation>
    <scope>NUCLEOTIDE SEQUENCE</scope>
    <source>
        <strain evidence="4">LS3</strain>
    </source>
</reference>
<feature type="domain" description="Mon2/Sec7/BIG1-like HUS" evidence="2">
    <location>
        <begin position="58"/>
        <end position="212"/>
    </location>
</feature>
<dbReference type="InterPro" id="IPR032691">
    <property type="entry name" value="Mon2/Sec7/BIG1-like_HUS"/>
</dbReference>
<dbReference type="PhylomeDB" id="A0A060T405"/>
<evidence type="ECO:0000259" key="3">
    <source>
        <dbReference type="Pfam" id="PF16206"/>
    </source>
</evidence>
<feature type="domain" description="Mon2 C-terminal" evidence="3">
    <location>
        <begin position="783"/>
        <end position="999"/>
    </location>
</feature>
<dbReference type="SUPFAM" id="SSF48371">
    <property type="entry name" value="ARM repeat"/>
    <property type="match status" value="2"/>
</dbReference>
<accession>A0A060T405</accession>